<evidence type="ECO:0000313" key="2">
    <source>
        <dbReference type="EMBL" id="KAK3792168.1"/>
    </source>
</evidence>
<sequence>MTTTISWSSLLPRENQFSSKCTGEDPLQSSTPPSGRKLTQFLRLSTPEPKVETQGHTSEEKRNLDEDLEDETKESCLHYDLTSSSNDEISSVDNDV</sequence>
<feature type="compositionally biased region" description="Basic and acidic residues" evidence="1">
    <location>
        <begin position="49"/>
        <end position="65"/>
    </location>
</feature>
<comment type="caution">
    <text evidence="2">The sequence shown here is derived from an EMBL/GenBank/DDBJ whole genome shotgun (WGS) entry which is preliminary data.</text>
</comment>
<feature type="compositionally biased region" description="Polar residues" evidence="1">
    <location>
        <begin position="81"/>
        <end position="96"/>
    </location>
</feature>
<gene>
    <name evidence="2" type="ORF">RRG08_055430</name>
</gene>
<reference evidence="2" key="1">
    <citation type="journal article" date="2023" name="G3 (Bethesda)">
        <title>A reference genome for the long-term kleptoplast-retaining sea slug Elysia crispata morphotype clarki.</title>
        <authorList>
            <person name="Eastman K.E."/>
            <person name="Pendleton A.L."/>
            <person name="Shaikh M.A."/>
            <person name="Suttiyut T."/>
            <person name="Ogas R."/>
            <person name="Tomko P."/>
            <person name="Gavelis G."/>
            <person name="Widhalm J.R."/>
            <person name="Wisecaver J.H."/>
        </authorList>
    </citation>
    <scope>NUCLEOTIDE SEQUENCE</scope>
    <source>
        <strain evidence="2">ECLA1</strain>
    </source>
</reference>
<evidence type="ECO:0000256" key="1">
    <source>
        <dbReference type="SAM" id="MobiDB-lite"/>
    </source>
</evidence>
<organism evidence="2 3">
    <name type="scientific">Elysia crispata</name>
    <name type="common">lettuce slug</name>
    <dbReference type="NCBI Taxonomy" id="231223"/>
    <lineage>
        <taxon>Eukaryota</taxon>
        <taxon>Metazoa</taxon>
        <taxon>Spiralia</taxon>
        <taxon>Lophotrochozoa</taxon>
        <taxon>Mollusca</taxon>
        <taxon>Gastropoda</taxon>
        <taxon>Heterobranchia</taxon>
        <taxon>Euthyneura</taxon>
        <taxon>Panpulmonata</taxon>
        <taxon>Sacoglossa</taxon>
        <taxon>Placobranchoidea</taxon>
        <taxon>Plakobranchidae</taxon>
        <taxon>Elysia</taxon>
    </lineage>
</organism>
<proteinExistence type="predicted"/>
<dbReference type="EMBL" id="JAWDGP010001389">
    <property type="protein sequence ID" value="KAK3792168.1"/>
    <property type="molecule type" value="Genomic_DNA"/>
</dbReference>
<feature type="region of interest" description="Disordered" evidence="1">
    <location>
        <begin position="1"/>
        <end position="96"/>
    </location>
</feature>
<keyword evidence="3" id="KW-1185">Reference proteome</keyword>
<dbReference type="AlphaFoldDB" id="A0AAE1AQU2"/>
<protein>
    <submittedName>
        <fullName evidence="2">Uncharacterized protein</fullName>
    </submittedName>
</protein>
<dbReference type="Proteomes" id="UP001283361">
    <property type="component" value="Unassembled WGS sequence"/>
</dbReference>
<feature type="compositionally biased region" description="Polar residues" evidence="1">
    <location>
        <begin position="1"/>
        <end position="33"/>
    </location>
</feature>
<name>A0AAE1AQU2_9GAST</name>
<accession>A0AAE1AQU2</accession>
<evidence type="ECO:0000313" key="3">
    <source>
        <dbReference type="Proteomes" id="UP001283361"/>
    </source>
</evidence>